<dbReference type="NCBIfam" id="TIGR00726">
    <property type="entry name" value="peptidoglycan editing factor PgeF"/>
    <property type="match status" value="1"/>
</dbReference>
<evidence type="ECO:0000313" key="11">
    <source>
        <dbReference type="EMBL" id="TWI86149.1"/>
    </source>
</evidence>
<dbReference type="PANTHER" id="PTHR30616">
    <property type="entry name" value="UNCHARACTERIZED PROTEIN YFIH"/>
    <property type="match status" value="1"/>
</dbReference>
<evidence type="ECO:0000256" key="9">
    <source>
        <dbReference type="ARBA" id="ARBA00049893"/>
    </source>
</evidence>
<name>A0A562SXS3_9HYPH</name>
<evidence type="ECO:0000256" key="8">
    <source>
        <dbReference type="ARBA" id="ARBA00048968"/>
    </source>
</evidence>
<dbReference type="InterPro" id="IPR038371">
    <property type="entry name" value="Cu_polyphenol_OxRdtase_sf"/>
</dbReference>
<keyword evidence="12" id="KW-1185">Reference proteome</keyword>
<comment type="similarity">
    <text evidence="2 10">Belongs to the purine nucleoside phosphorylase YfiH/LACC1 family.</text>
</comment>
<dbReference type="InterPro" id="IPR011324">
    <property type="entry name" value="Cytotoxic_necrot_fac-like_cat"/>
</dbReference>
<organism evidence="11 12">
    <name type="scientific">Roseibium hamelinense</name>
    <dbReference type="NCBI Taxonomy" id="150831"/>
    <lineage>
        <taxon>Bacteria</taxon>
        <taxon>Pseudomonadati</taxon>
        <taxon>Pseudomonadota</taxon>
        <taxon>Alphaproteobacteria</taxon>
        <taxon>Hyphomicrobiales</taxon>
        <taxon>Stappiaceae</taxon>
        <taxon>Roseibium</taxon>
    </lineage>
</organism>
<dbReference type="GO" id="GO:0005507">
    <property type="term" value="F:copper ion binding"/>
    <property type="evidence" value="ECO:0007669"/>
    <property type="project" value="TreeGrafter"/>
</dbReference>
<keyword evidence="5" id="KW-0378">Hydrolase</keyword>
<dbReference type="SUPFAM" id="SSF64438">
    <property type="entry name" value="CNF1/YfiH-like putative cysteine hydrolases"/>
    <property type="match status" value="1"/>
</dbReference>
<evidence type="ECO:0000256" key="4">
    <source>
        <dbReference type="ARBA" id="ARBA00022723"/>
    </source>
</evidence>
<accession>A0A562SXS3</accession>
<evidence type="ECO:0000256" key="3">
    <source>
        <dbReference type="ARBA" id="ARBA00022679"/>
    </source>
</evidence>
<comment type="catalytic activity">
    <reaction evidence="8">
        <text>adenosine + phosphate = alpha-D-ribose 1-phosphate + adenine</text>
        <dbReference type="Rhea" id="RHEA:27642"/>
        <dbReference type="ChEBI" id="CHEBI:16335"/>
        <dbReference type="ChEBI" id="CHEBI:16708"/>
        <dbReference type="ChEBI" id="CHEBI:43474"/>
        <dbReference type="ChEBI" id="CHEBI:57720"/>
        <dbReference type="EC" id="2.4.2.1"/>
    </reaction>
    <physiologicalReaction direction="left-to-right" evidence="8">
        <dbReference type="Rhea" id="RHEA:27643"/>
    </physiologicalReaction>
</comment>
<sequence>MIVAPALEKPGIRHAFFTRQGGISTGIYGSLNIGLGSNDNTDHVRENRRRVSENLGVAPDHLLTPYQIHSPDVIKVKTPWRDEADRKADALVTDRPGLAIGISTADCGPVLFADPDAGVVGAAHSGWKGAIGGVLENTLAAMEDLGADRARITATLGPTISQSCYEVGPEFHGHFTAEDEFNNTFFGPSNRPGHLMFDLPGYVVSRLKAAGCGHVEDLALCTYADEERFFSYRRTTHRKEPDYGRLISAIVLTQET</sequence>
<gene>
    <name evidence="11" type="ORF">JM93_02857</name>
</gene>
<reference evidence="11 12" key="1">
    <citation type="submission" date="2019-07" db="EMBL/GenBank/DDBJ databases">
        <title>Genomic Encyclopedia of Archaeal and Bacterial Type Strains, Phase II (KMG-II): from individual species to whole genera.</title>
        <authorList>
            <person name="Goeker M."/>
        </authorList>
    </citation>
    <scope>NUCLEOTIDE SEQUENCE [LARGE SCALE GENOMIC DNA]</scope>
    <source>
        <strain evidence="11 12">ATCC BAA-252</strain>
    </source>
</reference>
<evidence type="ECO:0000256" key="1">
    <source>
        <dbReference type="ARBA" id="ARBA00000553"/>
    </source>
</evidence>
<evidence type="ECO:0000313" key="12">
    <source>
        <dbReference type="Proteomes" id="UP000320593"/>
    </source>
</evidence>
<comment type="caution">
    <text evidence="11">The sequence shown here is derived from an EMBL/GenBank/DDBJ whole genome shotgun (WGS) entry which is preliminary data.</text>
</comment>
<protein>
    <recommendedName>
        <fullName evidence="10">Purine nucleoside phosphorylase</fullName>
    </recommendedName>
</protein>
<dbReference type="AlphaFoldDB" id="A0A562SXS3"/>
<evidence type="ECO:0000256" key="7">
    <source>
        <dbReference type="ARBA" id="ARBA00047989"/>
    </source>
</evidence>
<keyword evidence="6" id="KW-0862">Zinc</keyword>
<dbReference type="GO" id="GO:0016787">
    <property type="term" value="F:hydrolase activity"/>
    <property type="evidence" value="ECO:0007669"/>
    <property type="project" value="UniProtKB-KW"/>
</dbReference>
<evidence type="ECO:0000256" key="6">
    <source>
        <dbReference type="ARBA" id="ARBA00022833"/>
    </source>
</evidence>
<evidence type="ECO:0000256" key="10">
    <source>
        <dbReference type="RuleBase" id="RU361274"/>
    </source>
</evidence>
<comment type="catalytic activity">
    <reaction evidence="1">
        <text>inosine + phosphate = alpha-D-ribose 1-phosphate + hypoxanthine</text>
        <dbReference type="Rhea" id="RHEA:27646"/>
        <dbReference type="ChEBI" id="CHEBI:17368"/>
        <dbReference type="ChEBI" id="CHEBI:17596"/>
        <dbReference type="ChEBI" id="CHEBI:43474"/>
        <dbReference type="ChEBI" id="CHEBI:57720"/>
        <dbReference type="EC" id="2.4.2.1"/>
    </reaction>
    <physiologicalReaction direction="left-to-right" evidence="1">
        <dbReference type="Rhea" id="RHEA:27647"/>
    </physiologicalReaction>
</comment>
<dbReference type="EMBL" id="VLLF01000006">
    <property type="protein sequence ID" value="TWI86149.1"/>
    <property type="molecule type" value="Genomic_DNA"/>
</dbReference>
<evidence type="ECO:0000256" key="2">
    <source>
        <dbReference type="ARBA" id="ARBA00007353"/>
    </source>
</evidence>
<dbReference type="InterPro" id="IPR003730">
    <property type="entry name" value="Cu_polyphenol_OxRdtase"/>
</dbReference>
<keyword evidence="3" id="KW-0808">Transferase</keyword>
<keyword evidence="4" id="KW-0479">Metal-binding</keyword>
<dbReference type="Gene3D" id="3.60.140.10">
    <property type="entry name" value="CNF1/YfiH-like putative cysteine hydrolases"/>
    <property type="match status" value="1"/>
</dbReference>
<dbReference type="CDD" id="cd16833">
    <property type="entry name" value="YfiH"/>
    <property type="match status" value="1"/>
</dbReference>
<comment type="catalytic activity">
    <reaction evidence="9">
        <text>S-methyl-5'-thioadenosine + phosphate = 5-(methylsulfanyl)-alpha-D-ribose 1-phosphate + adenine</text>
        <dbReference type="Rhea" id="RHEA:11852"/>
        <dbReference type="ChEBI" id="CHEBI:16708"/>
        <dbReference type="ChEBI" id="CHEBI:17509"/>
        <dbReference type="ChEBI" id="CHEBI:43474"/>
        <dbReference type="ChEBI" id="CHEBI:58533"/>
        <dbReference type="EC" id="2.4.2.28"/>
    </reaction>
    <physiologicalReaction direction="left-to-right" evidence="9">
        <dbReference type="Rhea" id="RHEA:11853"/>
    </physiologicalReaction>
</comment>
<dbReference type="RefSeq" id="WP_145344373.1">
    <property type="nucleotide sequence ID" value="NZ_SMLY01000074.1"/>
</dbReference>
<evidence type="ECO:0000256" key="5">
    <source>
        <dbReference type="ARBA" id="ARBA00022801"/>
    </source>
</evidence>
<dbReference type="Proteomes" id="UP000320593">
    <property type="component" value="Unassembled WGS sequence"/>
</dbReference>
<dbReference type="OrthoDB" id="4279at2"/>
<dbReference type="PANTHER" id="PTHR30616:SF2">
    <property type="entry name" value="PURINE NUCLEOSIDE PHOSPHORYLASE LACC1"/>
    <property type="match status" value="1"/>
</dbReference>
<dbReference type="Pfam" id="PF02578">
    <property type="entry name" value="Cu-oxidase_4"/>
    <property type="match status" value="1"/>
</dbReference>
<proteinExistence type="inferred from homology"/>
<dbReference type="GO" id="GO:0017061">
    <property type="term" value="F:S-methyl-5-thioadenosine phosphorylase activity"/>
    <property type="evidence" value="ECO:0007669"/>
    <property type="project" value="UniProtKB-EC"/>
</dbReference>
<comment type="catalytic activity">
    <reaction evidence="7">
        <text>adenosine + H2O + H(+) = inosine + NH4(+)</text>
        <dbReference type="Rhea" id="RHEA:24408"/>
        <dbReference type="ChEBI" id="CHEBI:15377"/>
        <dbReference type="ChEBI" id="CHEBI:15378"/>
        <dbReference type="ChEBI" id="CHEBI:16335"/>
        <dbReference type="ChEBI" id="CHEBI:17596"/>
        <dbReference type="ChEBI" id="CHEBI:28938"/>
        <dbReference type="EC" id="3.5.4.4"/>
    </reaction>
    <physiologicalReaction direction="left-to-right" evidence="7">
        <dbReference type="Rhea" id="RHEA:24409"/>
    </physiologicalReaction>
</comment>